<proteinExistence type="predicted"/>
<reference evidence="1 2" key="1">
    <citation type="submission" date="2017-04" db="EMBL/GenBank/DDBJ databases">
        <authorList>
            <person name="Afonso C.L."/>
            <person name="Miller P.J."/>
            <person name="Scott M.A."/>
            <person name="Spackman E."/>
            <person name="Goraichik I."/>
            <person name="Dimitrov K.M."/>
            <person name="Suarez D.L."/>
            <person name="Swayne D.E."/>
        </authorList>
    </citation>
    <scope>NUCLEOTIDE SEQUENCE [LARGE SCALE GENOMIC DNA]</scope>
    <source>
        <strain evidence="1 2">B5P</strain>
    </source>
</reference>
<name>A0A1X7NFG8_9HYPH</name>
<keyword evidence="2" id="KW-1185">Reference proteome</keyword>
<evidence type="ECO:0000313" key="2">
    <source>
        <dbReference type="Proteomes" id="UP000193083"/>
    </source>
</evidence>
<protein>
    <submittedName>
        <fullName evidence="1">Uncharacterized protein</fullName>
    </submittedName>
</protein>
<sequence length="62" mass="6721">MTGASETIEAAAHYLVETPLEKRLRPTVPLLADMFGLPPAGAVAAIRRADQLRREARYAEAS</sequence>
<dbReference type="Proteomes" id="UP000193083">
    <property type="component" value="Unassembled WGS sequence"/>
</dbReference>
<evidence type="ECO:0000313" key="1">
    <source>
        <dbReference type="EMBL" id="SMH36081.1"/>
    </source>
</evidence>
<organism evidence="1 2">
    <name type="scientific">Mesorhizobium australicum</name>
    <dbReference type="NCBI Taxonomy" id="536018"/>
    <lineage>
        <taxon>Bacteria</taxon>
        <taxon>Pseudomonadati</taxon>
        <taxon>Pseudomonadota</taxon>
        <taxon>Alphaproteobacteria</taxon>
        <taxon>Hyphomicrobiales</taxon>
        <taxon>Phyllobacteriaceae</taxon>
        <taxon>Mesorhizobium</taxon>
    </lineage>
</organism>
<dbReference type="EMBL" id="FXBL01000004">
    <property type="protein sequence ID" value="SMH36081.1"/>
    <property type="molecule type" value="Genomic_DNA"/>
</dbReference>
<dbReference type="AlphaFoldDB" id="A0A1X7NFG8"/>
<accession>A0A1X7NFG8</accession>
<dbReference type="RefSeq" id="WP_085463764.1">
    <property type="nucleotide sequence ID" value="NZ_FXBL01000004.1"/>
</dbReference>
<gene>
    <name evidence="1" type="ORF">SAMN02982922_1690</name>
</gene>